<gene>
    <name evidence="1" type="ORF">PAPYR_4613</name>
</gene>
<reference evidence="1" key="1">
    <citation type="journal article" date="2022" name="bioRxiv">
        <title>Genomics of Preaxostyla Flagellates Illuminates Evolutionary Transitions and the Path Towards Mitochondrial Loss.</title>
        <authorList>
            <person name="Novak L.V.F."/>
            <person name="Treitli S.C."/>
            <person name="Pyrih J."/>
            <person name="Halakuc P."/>
            <person name="Pipaliya S.V."/>
            <person name="Vacek V."/>
            <person name="Brzon O."/>
            <person name="Soukal P."/>
            <person name="Eme L."/>
            <person name="Dacks J.B."/>
            <person name="Karnkowska A."/>
            <person name="Elias M."/>
            <person name="Hampl V."/>
        </authorList>
    </citation>
    <scope>NUCLEOTIDE SEQUENCE</scope>
    <source>
        <strain evidence="1">RCP-MX</strain>
    </source>
</reference>
<dbReference type="EMBL" id="JAPMOS010000020">
    <property type="protein sequence ID" value="KAJ4459323.1"/>
    <property type="molecule type" value="Genomic_DNA"/>
</dbReference>
<evidence type="ECO:0000313" key="2">
    <source>
        <dbReference type="Proteomes" id="UP001141327"/>
    </source>
</evidence>
<name>A0ABQ8UKI3_9EUKA</name>
<keyword evidence="2" id="KW-1185">Reference proteome</keyword>
<proteinExistence type="predicted"/>
<organism evidence="1 2">
    <name type="scientific">Paratrimastix pyriformis</name>
    <dbReference type="NCBI Taxonomy" id="342808"/>
    <lineage>
        <taxon>Eukaryota</taxon>
        <taxon>Metamonada</taxon>
        <taxon>Preaxostyla</taxon>
        <taxon>Paratrimastigidae</taxon>
        <taxon>Paratrimastix</taxon>
    </lineage>
</organism>
<evidence type="ECO:0000313" key="1">
    <source>
        <dbReference type="EMBL" id="KAJ4459323.1"/>
    </source>
</evidence>
<comment type="caution">
    <text evidence="1">The sequence shown here is derived from an EMBL/GenBank/DDBJ whole genome shotgun (WGS) entry which is preliminary data.</text>
</comment>
<sequence length="236" mass="26317">MEPSIQSTPSAFRKLTARLNSAQFIFNDVSTCLDDFWGHHSPEDVISLALSPSLCIERPFAPGLAAAYFSICNVVRDLFSILLLSAQAPCRSTWYSELGPASLVSDAIYSELEVQASLDDKTIPTTLNEFITQLKILYRSNRDYWAGADLKQLTFDPSPSTPVARQLLEYFHRFDCLAKALAFPESNQATIFKNSLRGWFSARVKAHSMPSRRTCGPSFFFRPGVPAPGQEGRRVP</sequence>
<protein>
    <submittedName>
        <fullName evidence="1">Uncharacterized protein</fullName>
    </submittedName>
</protein>
<dbReference type="Proteomes" id="UP001141327">
    <property type="component" value="Unassembled WGS sequence"/>
</dbReference>
<accession>A0ABQ8UKI3</accession>